<evidence type="ECO:0000256" key="9">
    <source>
        <dbReference type="PIRSR" id="PIRSR602326-1"/>
    </source>
</evidence>
<feature type="chain" id="PRO_5035226911" description="Cytochrome c1" evidence="11">
    <location>
        <begin position="26"/>
        <end position="276"/>
    </location>
</feature>
<evidence type="ECO:0000256" key="3">
    <source>
        <dbReference type="ARBA" id="ARBA00022617"/>
    </source>
</evidence>
<evidence type="ECO:0000256" key="6">
    <source>
        <dbReference type="ARBA" id="ARBA00022989"/>
    </source>
</evidence>
<sequence length="276" mass="30885">MKRIITHALTVAAITVAIGSTQVHAAGIDTTPSLKRLTWTWDGLFGRYDQKQLQRGWTVYSEVCAACHAVKYLRYRDLEGIGLTKAQTEELAAAAEEIQDGFDDAGEPFFRTRIPSDPIQQPYANEEQAKAANGGVAPPDLSMITKARKRGPDYVFGIQTGYPSDFQGEPPEWWIKQFADPKTGEYDFPADKYFNNFFAGHAISMPPQYVDGVVYEDGSSPTQEQGLIDVITFLNWASDPNLEARKTMGLWVLVYLGVLAGFLYALKTYIWRDVEH</sequence>
<evidence type="ECO:0000256" key="1">
    <source>
        <dbReference type="ARBA" id="ARBA00004370"/>
    </source>
</evidence>
<dbReference type="PANTHER" id="PTHR10266">
    <property type="entry name" value="CYTOCHROME C1"/>
    <property type="match status" value="1"/>
</dbReference>
<comment type="cofactor">
    <cofactor evidence="9">
        <name>heme c</name>
        <dbReference type="ChEBI" id="CHEBI:61717"/>
    </cofactor>
    <text evidence="9">Binds 1 heme c group covalently per subunit.</text>
</comment>
<keyword evidence="7 9" id="KW-0408">Iron</keyword>
<dbReference type="Gene3D" id="1.10.760.10">
    <property type="entry name" value="Cytochrome c-like domain"/>
    <property type="match status" value="1"/>
</dbReference>
<evidence type="ECO:0000256" key="2">
    <source>
        <dbReference type="ARBA" id="ARBA00016165"/>
    </source>
</evidence>
<keyword evidence="13" id="KW-1185">Reference proteome</keyword>
<keyword evidence="3 9" id="KW-0349">Heme</keyword>
<keyword evidence="11" id="KW-0732">Signal</keyword>
<dbReference type="InterPro" id="IPR036909">
    <property type="entry name" value="Cyt_c-like_dom_sf"/>
</dbReference>
<keyword evidence="5 9" id="KW-0479">Metal-binding</keyword>
<dbReference type="Gene3D" id="1.20.5.100">
    <property type="entry name" value="Cytochrome c1, transmembrane anchor, C-terminal"/>
    <property type="match status" value="1"/>
</dbReference>
<protein>
    <recommendedName>
        <fullName evidence="2">Cytochrome c1</fullName>
    </recommendedName>
</protein>
<name>A0A8J7CC78_9PROT</name>
<dbReference type="AlphaFoldDB" id="A0A8J7CC78"/>
<dbReference type="GO" id="GO:0046872">
    <property type="term" value="F:metal ion binding"/>
    <property type="evidence" value="ECO:0007669"/>
    <property type="project" value="UniProtKB-KW"/>
</dbReference>
<dbReference type="Pfam" id="PF02167">
    <property type="entry name" value="Cytochrom_C1"/>
    <property type="match status" value="1"/>
</dbReference>
<evidence type="ECO:0000256" key="11">
    <source>
        <dbReference type="SAM" id="SignalP"/>
    </source>
</evidence>
<keyword evidence="6 10" id="KW-1133">Transmembrane helix</keyword>
<dbReference type="GO" id="GO:0020037">
    <property type="term" value="F:heme binding"/>
    <property type="evidence" value="ECO:0007669"/>
    <property type="project" value="InterPro"/>
</dbReference>
<dbReference type="PRINTS" id="PR00603">
    <property type="entry name" value="CYTOCHROMEC1"/>
</dbReference>
<evidence type="ECO:0000256" key="4">
    <source>
        <dbReference type="ARBA" id="ARBA00022692"/>
    </source>
</evidence>
<dbReference type="PANTHER" id="PTHR10266:SF3">
    <property type="entry name" value="CYTOCHROME C1, HEME PROTEIN, MITOCHONDRIAL"/>
    <property type="match status" value="1"/>
</dbReference>
<evidence type="ECO:0000313" key="12">
    <source>
        <dbReference type="EMBL" id="MBE1236978.1"/>
    </source>
</evidence>
<dbReference type="EMBL" id="JACZHT010000002">
    <property type="protein sequence ID" value="MBE1236978.1"/>
    <property type="molecule type" value="Genomic_DNA"/>
</dbReference>
<dbReference type="Proteomes" id="UP000631034">
    <property type="component" value="Unassembled WGS sequence"/>
</dbReference>
<evidence type="ECO:0000256" key="8">
    <source>
        <dbReference type="ARBA" id="ARBA00023136"/>
    </source>
</evidence>
<feature type="binding site" description="covalent" evidence="9">
    <location>
        <position position="68"/>
    </location>
    <ligand>
        <name>heme c</name>
        <dbReference type="ChEBI" id="CHEBI:61717"/>
    </ligand>
</feature>
<feature type="signal peptide" evidence="11">
    <location>
        <begin position="1"/>
        <end position="25"/>
    </location>
</feature>
<dbReference type="GO" id="GO:0009055">
    <property type="term" value="F:electron transfer activity"/>
    <property type="evidence" value="ECO:0007669"/>
    <property type="project" value="InterPro"/>
</dbReference>
<dbReference type="InterPro" id="IPR002326">
    <property type="entry name" value="Cyt_c1"/>
</dbReference>
<evidence type="ECO:0000256" key="10">
    <source>
        <dbReference type="SAM" id="Phobius"/>
    </source>
</evidence>
<evidence type="ECO:0000313" key="13">
    <source>
        <dbReference type="Proteomes" id="UP000631034"/>
    </source>
</evidence>
<feature type="transmembrane region" description="Helical" evidence="10">
    <location>
        <begin position="248"/>
        <end position="266"/>
    </location>
</feature>
<keyword evidence="4 10" id="KW-0812">Transmembrane</keyword>
<feature type="binding site" description="covalent" evidence="9">
    <location>
        <position position="64"/>
    </location>
    <ligand>
        <name>heme c</name>
        <dbReference type="ChEBI" id="CHEBI:61717"/>
    </ligand>
</feature>
<reference evidence="12" key="1">
    <citation type="submission" date="2020-10" db="EMBL/GenBank/DDBJ databases">
        <title>Genome sequence of the unusual species of purple photosynthetic bacteria, Phaeovibrio sulfidiphilus DSM 23193, type strain.</title>
        <authorList>
            <person name="Kyndt J.A."/>
            <person name="Meyer T.E."/>
        </authorList>
    </citation>
    <scope>NUCLEOTIDE SEQUENCE</scope>
    <source>
        <strain evidence="12">DSM 23193</strain>
    </source>
</reference>
<accession>A0A8J7CC78</accession>
<dbReference type="RefSeq" id="WP_192533973.1">
    <property type="nucleotide sequence ID" value="NZ_JACZHT010000002.1"/>
</dbReference>
<organism evidence="12 13">
    <name type="scientific">Phaeovibrio sulfidiphilus</name>
    <dbReference type="NCBI Taxonomy" id="1220600"/>
    <lineage>
        <taxon>Bacteria</taxon>
        <taxon>Pseudomonadati</taxon>
        <taxon>Pseudomonadota</taxon>
        <taxon>Alphaproteobacteria</taxon>
        <taxon>Rhodospirillales</taxon>
        <taxon>Rhodospirillaceae</taxon>
        <taxon>Phaeovibrio</taxon>
    </lineage>
</organism>
<evidence type="ECO:0000256" key="7">
    <source>
        <dbReference type="ARBA" id="ARBA00023004"/>
    </source>
</evidence>
<evidence type="ECO:0000256" key="5">
    <source>
        <dbReference type="ARBA" id="ARBA00022723"/>
    </source>
</evidence>
<proteinExistence type="predicted"/>
<dbReference type="GO" id="GO:0016020">
    <property type="term" value="C:membrane"/>
    <property type="evidence" value="ECO:0007669"/>
    <property type="project" value="UniProtKB-SubCell"/>
</dbReference>
<gene>
    <name evidence="12" type="ORF">IHV25_04870</name>
</gene>
<keyword evidence="8 10" id="KW-0472">Membrane</keyword>
<comment type="caution">
    <text evidence="12">The sequence shown here is derived from an EMBL/GenBank/DDBJ whole genome shotgun (WGS) entry which is preliminary data.</text>
</comment>
<dbReference type="SUPFAM" id="SSF46626">
    <property type="entry name" value="Cytochrome c"/>
    <property type="match status" value="1"/>
</dbReference>
<feature type="binding site" description="covalent" evidence="9">
    <location>
        <position position="205"/>
    </location>
    <ligand>
        <name>heme c</name>
        <dbReference type="ChEBI" id="CHEBI:61717"/>
    </ligand>
</feature>
<comment type="subcellular location">
    <subcellularLocation>
        <location evidence="1">Membrane</location>
    </subcellularLocation>
</comment>
<feature type="binding site" description="covalent" evidence="9">
    <location>
        <position position="67"/>
    </location>
    <ligand>
        <name>heme c</name>
        <dbReference type="ChEBI" id="CHEBI:61717"/>
    </ligand>
</feature>